<sequence>VSTRCNSTKQDSVAEAARRAAVEMNSRVRRKRTLMAPAVVANRSVTFTLDQGMNATHGSPYRRVTEVARYLRTTPSVTWKSA</sequence>
<organism evidence="1 2">
    <name type="scientific">Trachymyrmex cornetzi</name>
    <dbReference type="NCBI Taxonomy" id="471704"/>
    <lineage>
        <taxon>Eukaryota</taxon>
        <taxon>Metazoa</taxon>
        <taxon>Ecdysozoa</taxon>
        <taxon>Arthropoda</taxon>
        <taxon>Hexapoda</taxon>
        <taxon>Insecta</taxon>
        <taxon>Pterygota</taxon>
        <taxon>Neoptera</taxon>
        <taxon>Endopterygota</taxon>
        <taxon>Hymenoptera</taxon>
        <taxon>Apocrita</taxon>
        <taxon>Aculeata</taxon>
        <taxon>Formicoidea</taxon>
        <taxon>Formicidae</taxon>
        <taxon>Myrmicinae</taxon>
        <taxon>Trachymyrmex</taxon>
    </lineage>
</organism>
<dbReference type="AlphaFoldDB" id="A0A195DMY8"/>
<gene>
    <name evidence="1" type="ORF">ALC57_13437</name>
</gene>
<evidence type="ECO:0000313" key="1">
    <source>
        <dbReference type="EMBL" id="KYN14270.1"/>
    </source>
</evidence>
<evidence type="ECO:0000313" key="2">
    <source>
        <dbReference type="Proteomes" id="UP000078492"/>
    </source>
</evidence>
<dbReference type="Proteomes" id="UP000078492">
    <property type="component" value="Unassembled WGS sequence"/>
</dbReference>
<name>A0A195DMY8_9HYME</name>
<keyword evidence="2" id="KW-1185">Reference proteome</keyword>
<dbReference type="EMBL" id="KQ980713">
    <property type="protein sequence ID" value="KYN14270.1"/>
    <property type="molecule type" value="Genomic_DNA"/>
</dbReference>
<reference evidence="1 2" key="1">
    <citation type="submission" date="2015-09" db="EMBL/GenBank/DDBJ databases">
        <title>Trachymyrmex cornetzi WGS genome.</title>
        <authorList>
            <person name="Nygaard S."/>
            <person name="Hu H."/>
            <person name="Boomsma J."/>
            <person name="Zhang G."/>
        </authorList>
    </citation>
    <scope>NUCLEOTIDE SEQUENCE [LARGE SCALE GENOMIC DNA]</scope>
    <source>
        <strain evidence="1">Tcor2-1</strain>
        <tissue evidence="1">Whole body</tissue>
    </source>
</reference>
<accession>A0A195DMY8</accession>
<feature type="non-terminal residue" evidence="1">
    <location>
        <position position="1"/>
    </location>
</feature>
<proteinExistence type="predicted"/>
<protein>
    <submittedName>
        <fullName evidence="1">Uncharacterized protein</fullName>
    </submittedName>
</protein>